<dbReference type="Proteomes" id="UP001230951">
    <property type="component" value="Unassembled WGS sequence"/>
</dbReference>
<dbReference type="RefSeq" id="WP_306958890.1">
    <property type="nucleotide sequence ID" value="NZ_JAUSRG010000001.1"/>
</dbReference>
<dbReference type="Proteomes" id="UP001242995">
    <property type="component" value="Unassembled WGS sequence"/>
</dbReference>
<dbReference type="GO" id="GO:0016787">
    <property type="term" value="F:hydrolase activity"/>
    <property type="evidence" value="ECO:0007669"/>
    <property type="project" value="UniProtKB-KW"/>
</dbReference>
<feature type="transmembrane region" description="Helical" evidence="1">
    <location>
        <begin position="69"/>
        <end position="85"/>
    </location>
</feature>
<feature type="transmembrane region" description="Helical" evidence="1">
    <location>
        <begin position="38"/>
        <end position="57"/>
    </location>
</feature>
<evidence type="ECO:0000313" key="3">
    <source>
        <dbReference type="EMBL" id="MDQ0180075.1"/>
    </source>
</evidence>
<keyword evidence="1" id="KW-0472">Membrane</keyword>
<keyword evidence="1" id="KW-0812">Transmembrane</keyword>
<comment type="caution">
    <text evidence="2">The sequence shown here is derived from an EMBL/GenBank/DDBJ whole genome shotgun (WGS) entry which is preliminary data.</text>
</comment>
<dbReference type="EMBL" id="JAUSRG010000001">
    <property type="protein sequence ID" value="MDP9903272.1"/>
    <property type="molecule type" value="Genomic_DNA"/>
</dbReference>
<feature type="transmembrane region" description="Helical" evidence="1">
    <location>
        <begin position="6"/>
        <end position="31"/>
    </location>
</feature>
<keyword evidence="4" id="KW-1185">Reference proteome</keyword>
<dbReference type="EMBL" id="JAUSTF010000002">
    <property type="protein sequence ID" value="MDQ0180075.1"/>
    <property type="molecule type" value="Genomic_DNA"/>
</dbReference>
<keyword evidence="1" id="KW-1133">Transmembrane helix</keyword>
<keyword evidence="2" id="KW-0378">Hydrolase</keyword>
<dbReference type="AlphaFoldDB" id="A0AAW8DCC7"/>
<evidence type="ECO:0000313" key="5">
    <source>
        <dbReference type="Proteomes" id="UP001242995"/>
    </source>
</evidence>
<accession>A0AAW8DCC7</accession>
<evidence type="ECO:0000313" key="4">
    <source>
        <dbReference type="Proteomes" id="UP001230951"/>
    </source>
</evidence>
<sequence length="94" mass="9704">MLAQLPIVLLFSAPPVLIVGSAAGSILLLVLRRETREWVHLLAFALAGALAGLAFVLAFTGPNTSPDGLIVPAAAVSALIGRLSIRRSAYRASA</sequence>
<gene>
    <name evidence="2" type="ORF">J2S90_000212</name>
    <name evidence="3" type="ORF">J2S93_001491</name>
</gene>
<name>A0AAW8DCC7_9MICC</name>
<reference evidence="2 4" key="1">
    <citation type="submission" date="2023-07" db="EMBL/GenBank/DDBJ databases">
        <title>Sorghum-associated microbial communities from plants grown in Nebraska, USA.</title>
        <authorList>
            <person name="Schachtman D."/>
        </authorList>
    </citation>
    <scope>NUCLEOTIDE SEQUENCE</scope>
    <source>
        <strain evidence="2">DS1006</strain>
        <strain evidence="3 4">DS1016</strain>
    </source>
</reference>
<evidence type="ECO:0000313" key="2">
    <source>
        <dbReference type="EMBL" id="MDP9903272.1"/>
    </source>
</evidence>
<evidence type="ECO:0000256" key="1">
    <source>
        <dbReference type="SAM" id="Phobius"/>
    </source>
</evidence>
<protein>
    <submittedName>
        <fullName evidence="2">Membrane-bound metal-dependent hydrolase YbcI (DUF457 family)</fullName>
    </submittedName>
</protein>
<proteinExistence type="predicted"/>
<organism evidence="2 5">
    <name type="scientific">Arthrobacter bambusae</name>
    <dbReference type="NCBI Taxonomy" id="1338426"/>
    <lineage>
        <taxon>Bacteria</taxon>
        <taxon>Bacillati</taxon>
        <taxon>Actinomycetota</taxon>
        <taxon>Actinomycetes</taxon>
        <taxon>Micrococcales</taxon>
        <taxon>Micrococcaceae</taxon>
        <taxon>Arthrobacter</taxon>
    </lineage>
</organism>